<dbReference type="PANTHER" id="PTHR30055">
    <property type="entry name" value="HTH-TYPE TRANSCRIPTIONAL REGULATOR RUTR"/>
    <property type="match status" value="1"/>
</dbReference>
<dbReference type="PROSITE" id="PS50977">
    <property type="entry name" value="HTH_TETR_2"/>
    <property type="match status" value="1"/>
</dbReference>
<dbReference type="Proteomes" id="UP000249739">
    <property type="component" value="Unassembled WGS sequence"/>
</dbReference>
<dbReference type="Pfam" id="PF00440">
    <property type="entry name" value="TetR_N"/>
    <property type="match status" value="1"/>
</dbReference>
<dbReference type="InterPro" id="IPR009057">
    <property type="entry name" value="Homeodomain-like_sf"/>
</dbReference>
<evidence type="ECO:0000256" key="3">
    <source>
        <dbReference type="ARBA" id="ARBA00023163"/>
    </source>
</evidence>
<dbReference type="InterPro" id="IPR011075">
    <property type="entry name" value="TetR_C"/>
</dbReference>
<organism evidence="6 7">
    <name type="scientific">Micavibrio aeruginosavorus</name>
    <dbReference type="NCBI Taxonomy" id="349221"/>
    <lineage>
        <taxon>Bacteria</taxon>
        <taxon>Pseudomonadati</taxon>
        <taxon>Bdellovibrionota</taxon>
        <taxon>Bdellovibrionia</taxon>
        <taxon>Bdellovibrionales</taxon>
        <taxon>Pseudobdellovibrionaceae</taxon>
        <taxon>Micavibrio</taxon>
    </lineage>
</organism>
<evidence type="ECO:0000313" key="6">
    <source>
        <dbReference type="EMBL" id="PZP55344.1"/>
    </source>
</evidence>
<keyword evidence="3" id="KW-0804">Transcription</keyword>
<dbReference type="PANTHER" id="PTHR30055:SF148">
    <property type="entry name" value="TETR-FAMILY TRANSCRIPTIONAL REGULATOR"/>
    <property type="match status" value="1"/>
</dbReference>
<proteinExistence type="predicted"/>
<feature type="DNA-binding region" description="H-T-H motif" evidence="4">
    <location>
        <begin position="69"/>
        <end position="88"/>
    </location>
</feature>
<name>A0A2W5FLW5_9BACT</name>
<dbReference type="GO" id="GO:0000976">
    <property type="term" value="F:transcription cis-regulatory region binding"/>
    <property type="evidence" value="ECO:0007669"/>
    <property type="project" value="TreeGrafter"/>
</dbReference>
<sequence length="231" mass="25629">MSVAQRAFYSDANVNKDEDLFSAAEKIPAVKPEEKIAKSAGRPRSEASRQAILDATWKMLLHTSVKDISIEGIAKKANVGKTTIYRWWPNKVSVVLDAVNGQMMFPPAIISGHSAKEMMIAQLERFGKTLKGRTGRIITEVFAESQGSQDLLEIYYKNFMLQHEEILANIIEQGKESGEFAMNADTALVVDMIYGSVFYRLMSNPESIQPVFFDSLAVLGLKVLSVYKAAA</sequence>
<evidence type="ECO:0000313" key="7">
    <source>
        <dbReference type="Proteomes" id="UP000249739"/>
    </source>
</evidence>
<dbReference type="Pfam" id="PF16859">
    <property type="entry name" value="TetR_C_11"/>
    <property type="match status" value="1"/>
</dbReference>
<feature type="domain" description="HTH tetR-type" evidence="5">
    <location>
        <begin position="46"/>
        <end position="106"/>
    </location>
</feature>
<keyword evidence="1" id="KW-0805">Transcription regulation</keyword>
<dbReference type="InterPro" id="IPR036271">
    <property type="entry name" value="Tet_transcr_reg_TetR-rel_C_sf"/>
</dbReference>
<dbReference type="GO" id="GO:0003700">
    <property type="term" value="F:DNA-binding transcription factor activity"/>
    <property type="evidence" value="ECO:0007669"/>
    <property type="project" value="TreeGrafter"/>
</dbReference>
<evidence type="ECO:0000256" key="2">
    <source>
        <dbReference type="ARBA" id="ARBA00023125"/>
    </source>
</evidence>
<dbReference type="EMBL" id="QFOT01000074">
    <property type="protein sequence ID" value="PZP55344.1"/>
    <property type="molecule type" value="Genomic_DNA"/>
</dbReference>
<dbReference type="InterPro" id="IPR050109">
    <property type="entry name" value="HTH-type_TetR-like_transc_reg"/>
</dbReference>
<reference evidence="6 7" key="1">
    <citation type="submission" date="2017-08" db="EMBL/GenBank/DDBJ databases">
        <title>Infants hospitalized years apart are colonized by the same room-sourced microbial strains.</title>
        <authorList>
            <person name="Brooks B."/>
            <person name="Olm M.R."/>
            <person name="Firek B.A."/>
            <person name="Baker R."/>
            <person name="Thomas B.C."/>
            <person name="Morowitz M.J."/>
            <person name="Banfield J.F."/>
        </authorList>
    </citation>
    <scope>NUCLEOTIDE SEQUENCE [LARGE SCALE GENOMIC DNA]</scope>
    <source>
        <strain evidence="6">S2_006_000_R2_64</strain>
    </source>
</reference>
<protein>
    <submittedName>
        <fullName evidence="6">TetR family transcriptional regulator</fullName>
    </submittedName>
</protein>
<gene>
    <name evidence="6" type="ORF">DI586_07165</name>
</gene>
<evidence type="ECO:0000256" key="1">
    <source>
        <dbReference type="ARBA" id="ARBA00023015"/>
    </source>
</evidence>
<evidence type="ECO:0000259" key="5">
    <source>
        <dbReference type="PROSITE" id="PS50977"/>
    </source>
</evidence>
<dbReference type="InterPro" id="IPR001647">
    <property type="entry name" value="HTH_TetR"/>
</dbReference>
<keyword evidence="2 4" id="KW-0238">DNA-binding</keyword>
<dbReference type="Gene3D" id="1.10.10.60">
    <property type="entry name" value="Homeodomain-like"/>
    <property type="match status" value="1"/>
</dbReference>
<dbReference type="SUPFAM" id="SSF48498">
    <property type="entry name" value="Tetracyclin repressor-like, C-terminal domain"/>
    <property type="match status" value="1"/>
</dbReference>
<dbReference type="SUPFAM" id="SSF46689">
    <property type="entry name" value="Homeodomain-like"/>
    <property type="match status" value="1"/>
</dbReference>
<evidence type="ECO:0000256" key="4">
    <source>
        <dbReference type="PROSITE-ProRule" id="PRU00335"/>
    </source>
</evidence>
<comment type="caution">
    <text evidence="6">The sequence shown here is derived from an EMBL/GenBank/DDBJ whole genome shotgun (WGS) entry which is preliminary data.</text>
</comment>
<accession>A0A2W5FLW5</accession>
<dbReference type="Gene3D" id="1.10.357.10">
    <property type="entry name" value="Tetracycline Repressor, domain 2"/>
    <property type="match status" value="1"/>
</dbReference>
<dbReference type="AlphaFoldDB" id="A0A2W5FLW5"/>